<keyword evidence="1" id="KW-0812">Transmembrane</keyword>
<proteinExistence type="predicted"/>
<name>Q1IL88_KORVE</name>
<organism evidence="2 3">
    <name type="scientific">Koribacter versatilis (strain Ellin345)</name>
    <dbReference type="NCBI Taxonomy" id="204669"/>
    <lineage>
        <taxon>Bacteria</taxon>
        <taxon>Pseudomonadati</taxon>
        <taxon>Acidobacteriota</taxon>
        <taxon>Terriglobia</taxon>
        <taxon>Terriglobales</taxon>
        <taxon>Candidatus Korobacteraceae</taxon>
        <taxon>Candidatus Korobacter</taxon>
    </lineage>
</organism>
<protein>
    <submittedName>
        <fullName evidence="2">Uncharacterized protein</fullName>
    </submittedName>
</protein>
<feature type="transmembrane region" description="Helical" evidence="1">
    <location>
        <begin position="45"/>
        <end position="66"/>
    </location>
</feature>
<dbReference type="HOGENOM" id="CLU_1872727_0_0_0"/>
<dbReference type="Proteomes" id="UP000002432">
    <property type="component" value="Chromosome"/>
</dbReference>
<evidence type="ECO:0000313" key="3">
    <source>
        <dbReference type="Proteomes" id="UP000002432"/>
    </source>
</evidence>
<feature type="transmembrane region" description="Helical" evidence="1">
    <location>
        <begin position="16"/>
        <end position="33"/>
    </location>
</feature>
<keyword evidence="1" id="KW-1133">Transmembrane helix</keyword>
<evidence type="ECO:0000313" key="2">
    <source>
        <dbReference type="EMBL" id="ABF42362.1"/>
    </source>
</evidence>
<keyword evidence="1" id="KW-0472">Membrane</keyword>
<dbReference type="EnsemblBacteria" id="ABF42362">
    <property type="protein sequence ID" value="ABF42362"/>
    <property type="gene ID" value="Acid345_3361"/>
</dbReference>
<dbReference type="AlphaFoldDB" id="Q1IL88"/>
<accession>Q1IL88</accession>
<reference evidence="2 3" key="1">
    <citation type="journal article" date="2009" name="Appl. Environ. Microbiol.">
        <title>Three genomes from the phylum Acidobacteria provide insight into the lifestyles of these microorganisms in soils.</title>
        <authorList>
            <person name="Ward N.L."/>
            <person name="Challacombe J.F."/>
            <person name="Janssen P.H."/>
            <person name="Henrissat B."/>
            <person name="Coutinho P.M."/>
            <person name="Wu M."/>
            <person name="Xie G."/>
            <person name="Haft D.H."/>
            <person name="Sait M."/>
            <person name="Badger J."/>
            <person name="Barabote R.D."/>
            <person name="Bradley B."/>
            <person name="Brettin T.S."/>
            <person name="Brinkac L.M."/>
            <person name="Bruce D."/>
            <person name="Creasy T."/>
            <person name="Daugherty S.C."/>
            <person name="Davidsen T.M."/>
            <person name="DeBoy R.T."/>
            <person name="Detter J.C."/>
            <person name="Dodson R.J."/>
            <person name="Durkin A.S."/>
            <person name="Ganapathy A."/>
            <person name="Gwinn-Giglio M."/>
            <person name="Han C.S."/>
            <person name="Khouri H."/>
            <person name="Kiss H."/>
            <person name="Kothari S.P."/>
            <person name="Madupu R."/>
            <person name="Nelson K.E."/>
            <person name="Nelson W.C."/>
            <person name="Paulsen I."/>
            <person name="Penn K."/>
            <person name="Ren Q."/>
            <person name="Rosovitz M.J."/>
            <person name="Selengut J.D."/>
            <person name="Shrivastava S."/>
            <person name="Sullivan S.A."/>
            <person name="Tapia R."/>
            <person name="Thompson L.S."/>
            <person name="Watkins K.L."/>
            <person name="Yang Q."/>
            <person name="Yu C."/>
            <person name="Zafar N."/>
            <person name="Zhou L."/>
            <person name="Kuske C.R."/>
        </authorList>
    </citation>
    <scope>NUCLEOTIDE SEQUENCE [LARGE SCALE GENOMIC DNA]</scope>
    <source>
        <strain evidence="2 3">Ellin345</strain>
    </source>
</reference>
<dbReference type="STRING" id="204669.Acid345_3361"/>
<dbReference type="EMBL" id="CP000360">
    <property type="protein sequence ID" value="ABF42362.1"/>
    <property type="molecule type" value="Genomic_DNA"/>
</dbReference>
<keyword evidence="3" id="KW-1185">Reference proteome</keyword>
<dbReference type="KEGG" id="aba:Acid345_3361"/>
<gene>
    <name evidence="2" type="ordered locus">Acid345_3361</name>
</gene>
<dbReference type="RefSeq" id="WP_011524161.1">
    <property type="nucleotide sequence ID" value="NC_008009.1"/>
</dbReference>
<evidence type="ECO:0000256" key="1">
    <source>
        <dbReference type="SAM" id="Phobius"/>
    </source>
</evidence>
<sequence length="136" mass="15320">MGFDPHRVRRRRHIRHFYAGCGWLVYFAGWARVLPRTPKVEIWSFGLVFLASVILIHASAAAWIGHNKRIASRGKRGLSTRYMSPNFSTDHLDRPLLVDRDARDAAEVTVSVKGPAKLYVAYVGVEEEVAMEVGAD</sequence>